<gene>
    <name evidence="3" type="ORF">BI347_21180</name>
</gene>
<feature type="domain" description="Lysozyme inhibitor LprI-like N-terminal" evidence="2">
    <location>
        <begin position="24"/>
        <end position="124"/>
    </location>
</feature>
<proteinExistence type="predicted"/>
<reference evidence="3 4" key="1">
    <citation type="submission" date="2016-09" db="EMBL/GenBank/DDBJ databases">
        <title>Chromobacterium muskegensis sp. nov., an insecticidal bacterium isolated from Sphagnum bogs.</title>
        <authorList>
            <person name="Sparks M.E."/>
            <person name="Blackburn M.B."/>
            <person name="Gundersen-Rindal D.E."/>
            <person name="Mitchell A."/>
            <person name="Farrar R."/>
            <person name="Kuhar D."/>
        </authorList>
    </citation>
    <scope>NUCLEOTIDE SEQUENCE [LARGE SCALE GENOMIC DNA]</scope>
    <source>
        <strain evidence="3 4">37-2</strain>
    </source>
</reference>
<evidence type="ECO:0000259" key="2">
    <source>
        <dbReference type="Pfam" id="PF07007"/>
    </source>
</evidence>
<protein>
    <recommendedName>
        <fullName evidence="2">Lysozyme inhibitor LprI-like N-terminal domain-containing protein</fullName>
    </recommendedName>
</protein>
<dbReference type="STRING" id="1903179.BI347_21180"/>
<dbReference type="RefSeq" id="WP_071117015.1">
    <property type="nucleotide sequence ID" value="NZ_MKCS01000004.1"/>
</dbReference>
<dbReference type="EMBL" id="MKCS01000004">
    <property type="protein sequence ID" value="OHX10308.1"/>
    <property type="molecule type" value="Genomic_DNA"/>
</dbReference>
<dbReference type="AlphaFoldDB" id="A0A1S1WSZ8"/>
<organism evidence="3 4">
    <name type="scientific">Chromobacterium sphagni</name>
    <dbReference type="NCBI Taxonomy" id="1903179"/>
    <lineage>
        <taxon>Bacteria</taxon>
        <taxon>Pseudomonadati</taxon>
        <taxon>Pseudomonadota</taxon>
        <taxon>Betaproteobacteria</taxon>
        <taxon>Neisseriales</taxon>
        <taxon>Chromobacteriaceae</taxon>
        <taxon>Chromobacterium</taxon>
    </lineage>
</organism>
<dbReference type="Pfam" id="PF07007">
    <property type="entry name" value="LprI"/>
    <property type="match status" value="1"/>
</dbReference>
<dbReference type="OrthoDB" id="7069413at2"/>
<keyword evidence="1" id="KW-0732">Signal</keyword>
<dbReference type="InterPro" id="IPR009739">
    <property type="entry name" value="LprI-like_N"/>
</dbReference>
<feature type="signal peptide" evidence="1">
    <location>
        <begin position="1"/>
        <end position="18"/>
    </location>
</feature>
<name>A0A1S1WSZ8_9NEIS</name>
<accession>A0A1S1WSZ8</accession>
<feature type="chain" id="PRO_5010171138" description="Lysozyme inhibitor LprI-like N-terminal domain-containing protein" evidence="1">
    <location>
        <begin position="19"/>
        <end position="129"/>
    </location>
</feature>
<evidence type="ECO:0000313" key="3">
    <source>
        <dbReference type="EMBL" id="OHX10308.1"/>
    </source>
</evidence>
<evidence type="ECO:0000313" key="4">
    <source>
        <dbReference type="Proteomes" id="UP000180088"/>
    </source>
</evidence>
<evidence type="ECO:0000256" key="1">
    <source>
        <dbReference type="SAM" id="SignalP"/>
    </source>
</evidence>
<comment type="caution">
    <text evidence="3">The sequence shown here is derived from an EMBL/GenBank/DDBJ whole genome shotgun (WGS) entry which is preliminary data.</text>
</comment>
<dbReference type="Gene3D" id="1.20.1270.180">
    <property type="match status" value="1"/>
</dbReference>
<sequence>MPGRLTLILALLASPAWAGALDDCSRTQADTQAIASCLKQRHADIHQQLIAQEDKTLAAMRQLDRATDNRFHAARALRRAQQTYQAYLQQQCDWLAASHASGNGADRARLACEIDLDTQRLTDLARQGT</sequence>
<dbReference type="Proteomes" id="UP000180088">
    <property type="component" value="Unassembled WGS sequence"/>
</dbReference>